<organism evidence="1 2">
    <name type="scientific">Citrus unshiu</name>
    <name type="common">Satsuma mandarin</name>
    <name type="synonym">Citrus nobilis var. unshiu</name>
    <dbReference type="NCBI Taxonomy" id="55188"/>
    <lineage>
        <taxon>Eukaryota</taxon>
        <taxon>Viridiplantae</taxon>
        <taxon>Streptophyta</taxon>
        <taxon>Embryophyta</taxon>
        <taxon>Tracheophyta</taxon>
        <taxon>Spermatophyta</taxon>
        <taxon>Magnoliopsida</taxon>
        <taxon>eudicotyledons</taxon>
        <taxon>Gunneridae</taxon>
        <taxon>Pentapetalae</taxon>
        <taxon>rosids</taxon>
        <taxon>malvids</taxon>
        <taxon>Sapindales</taxon>
        <taxon>Rutaceae</taxon>
        <taxon>Aurantioideae</taxon>
        <taxon>Citrus</taxon>
    </lineage>
</organism>
<sequence>MAVLLLRVRVWSPKPLKLHFEFPRVVSMRTCGEKVMDGCMAGTSKSNILTPDKTDGENILKHLTKKKKQFSLVFSNNCFPLDVVKQSRVHWAKKLSSSRALSAFAKQGLLNSSKMTDKRQIR</sequence>
<proteinExistence type="predicted"/>
<keyword evidence="2" id="KW-1185">Reference proteome</keyword>
<dbReference type="AlphaFoldDB" id="A0A2H5QJL3"/>
<name>A0A2H5QJL3_CITUN</name>
<reference evidence="1 2" key="1">
    <citation type="journal article" date="2017" name="Front. Genet.">
        <title>Draft sequencing of the heterozygous diploid genome of Satsuma (Citrus unshiu Marc.) using a hybrid assembly approach.</title>
        <authorList>
            <person name="Shimizu T."/>
            <person name="Tanizawa Y."/>
            <person name="Mochizuki T."/>
            <person name="Nagasaki H."/>
            <person name="Yoshioka T."/>
            <person name="Toyoda A."/>
            <person name="Fujiyama A."/>
            <person name="Kaminuma E."/>
            <person name="Nakamura Y."/>
        </authorList>
    </citation>
    <scope>NUCLEOTIDE SEQUENCE [LARGE SCALE GENOMIC DNA]</scope>
    <source>
        <strain evidence="2">cv. Miyagawa wase</strain>
    </source>
</reference>
<gene>
    <name evidence="1" type="ORF">CUMW_236400</name>
</gene>
<evidence type="ECO:0000313" key="2">
    <source>
        <dbReference type="Proteomes" id="UP000236630"/>
    </source>
</evidence>
<evidence type="ECO:0000313" key="1">
    <source>
        <dbReference type="EMBL" id="GAY64812.1"/>
    </source>
</evidence>
<dbReference type="Proteomes" id="UP000236630">
    <property type="component" value="Unassembled WGS sequence"/>
</dbReference>
<dbReference type="EMBL" id="BDQV01000430">
    <property type="protein sequence ID" value="GAY64812.1"/>
    <property type="molecule type" value="Genomic_DNA"/>
</dbReference>
<accession>A0A2H5QJL3</accession>
<comment type="caution">
    <text evidence="1">The sequence shown here is derived from an EMBL/GenBank/DDBJ whole genome shotgun (WGS) entry which is preliminary data.</text>
</comment>
<protein>
    <submittedName>
        <fullName evidence="1">Uncharacterized protein</fullName>
    </submittedName>
</protein>